<dbReference type="OrthoDB" id="10250769at2759"/>
<dbReference type="RefSeq" id="XP_001732240.1">
    <property type="nucleotide sequence ID" value="XM_001732188.1"/>
</dbReference>
<evidence type="ECO:0000313" key="5">
    <source>
        <dbReference type="EMBL" id="EDP45026.1"/>
    </source>
</evidence>
<evidence type="ECO:0000256" key="3">
    <source>
        <dbReference type="PROSITE-ProRule" id="PRU00221"/>
    </source>
</evidence>
<dbReference type="PROSITE" id="PS00678">
    <property type="entry name" value="WD_REPEATS_1"/>
    <property type="match status" value="1"/>
</dbReference>
<dbReference type="SUPFAM" id="SSF50978">
    <property type="entry name" value="WD40 repeat-like"/>
    <property type="match status" value="1"/>
</dbReference>
<keyword evidence="6" id="KW-1185">Reference proteome</keyword>
<dbReference type="VEuPathDB" id="FungiDB:MGL_0015"/>
<dbReference type="InterPro" id="IPR019775">
    <property type="entry name" value="WD40_repeat_CS"/>
</dbReference>
<dbReference type="GeneID" id="5856546"/>
<protein>
    <submittedName>
        <fullName evidence="5">Uncharacterized protein</fullName>
    </submittedName>
</protein>
<proteinExistence type="predicted"/>
<gene>
    <name evidence="5" type="ORF">MGL_0015</name>
</gene>
<evidence type="ECO:0000256" key="2">
    <source>
        <dbReference type="ARBA" id="ARBA00022737"/>
    </source>
</evidence>
<dbReference type="AlphaFoldDB" id="A8PRB7"/>
<accession>A8PRB7</accession>
<dbReference type="KEGG" id="mgl:MGL_0015"/>
<dbReference type="InParanoid" id="A8PRB7"/>
<keyword evidence="2" id="KW-0677">Repeat</keyword>
<dbReference type="EMBL" id="AAYY01000001">
    <property type="protein sequence ID" value="EDP45026.1"/>
    <property type="molecule type" value="Genomic_DNA"/>
</dbReference>
<feature type="repeat" description="WD" evidence="3">
    <location>
        <begin position="29"/>
        <end position="66"/>
    </location>
</feature>
<dbReference type="OMA" id="VIRFRAH"/>
<comment type="caution">
    <text evidence="5">The sequence shown here is derived from an EMBL/GenBank/DDBJ whole genome shotgun (WGS) entry which is preliminary data.</text>
</comment>
<feature type="region of interest" description="Disordered" evidence="4">
    <location>
        <begin position="471"/>
        <end position="490"/>
    </location>
</feature>
<dbReference type="Proteomes" id="UP000008837">
    <property type="component" value="Unassembled WGS sequence"/>
</dbReference>
<dbReference type="InterPro" id="IPR015943">
    <property type="entry name" value="WD40/YVTN_repeat-like_dom_sf"/>
</dbReference>
<dbReference type="SMART" id="SM00320">
    <property type="entry name" value="WD40"/>
    <property type="match status" value="1"/>
</dbReference>
<organism evidence="5 6">
    <name type="scientific">Malassezia globosa (strain ATCC MYA-4612 / CBS 7966)</name>
    <name type="common">Dandruff-associated fungus</name>
    <dbReference type="NCBI Taxonomy" id="425265"/>
    <lineage>
        <taxon>Eukaryota</taxon>
        <taxon>Fungi</taxon>
        <taxon>Dikarya</taxon>
        <taxon>Basidiomycota</taxon>
        <taxon>Ustilaginomycotina</taxon>
        <taxon>Malasseziomycetes</taxon>
        <taxon>Malasseziales</taxon>
        <taxon>Malasseziaceae</taxon>
        <taxon>Malassezia</taxon>
    </lineage>
</organism>
<reference evidence="5 6" key="1">
    <citation type="journal article" date="2007" name="Proc. Natl. Acad. Sci. U.S.A.">
        <title>Dandruff-associated Malassezia genomes reveal convergent and divergent virulence traits shared with plant and human fungal pathogens.</title>
        <authorList>
            <person name="Xu J."/>
            <person name="Saunders C.W."/>
            <person name="Hu P."/>
            <person name="Grant R.A."/>
            <person name="Boekhout T."/>
            <person name="Kuramae E.E."/>
            <person name="Kronstad J.W."/>
            <person name="Deangelis Y.M."/>
            <person name="Reeder N.L."/>
            <person name="Johnstone K.R."/>
            <person name="Leland M."/>
            <person name="Fieno A.M."/>
            <person name="Begley W.M."/>
            <person name="Sun Y."/>
            <person name="Lacey M.P."/>
            <person name="Chaudhary T."/>
            <person name="Keough T."/>
            <person name="Chu L."/>
            <person name="Sears R."/>
            <person name="Yuan B."/>
            <person name="Dawson T.L.Jr."/>
        </authorList>
    </citation>
    <scope>NUCLEOTIDE SEQUENCE [LARGE SCALE GENOMIC DNA]</scope>
    <source>
        <strain evidence="6">ATCC MYA-4612 / CBS 7966</strain>
    </source>
</reference>
<dbReference type="STRING" id="425265.A8PRB7"/>
<dbReference type="PROSITE" id="PS50294">
    <property type="entry name" value="WD_REPEATS_REGION"/>
    <property type="match status" value="1"/>
</dbReference>
<evidence type="ECO:0000256" key="1">
    <source>
        <dbReference type="ARBA" id="ARBA00022574"/>
    </source>
</evidence>
<dbReference type="Gene3D" id="2.130.10.10">
    <property type="entry name" value="YVTN repeat-like/Quinoprotein amine dehydrogenase"/>
    <property type="match status" value="1"/>
</dbReference>
<sequence>MLEYSLVVADQVSKAWKEHGATPRRVIRFRAHVNRITSIRLIPGSKHSEYWVITGSVDGFVRVWDLYRAMRHSPSAVDVTDELEEDTLSIHAQEENAVLDDDSVTSVDPETDIRRSSNAFLVAEVDTGGDVASIDAQVDEATRIIKIAVGSYYSSSACLLYELHIDAPPRFMDLRASLDPPEWGGTQCVSLLDDVVAVGAYTGRIHLLDWRTGERCALELTERGSIAALKLLPTHLLAVTRLGIVLVYERHNTIQANLVADHTISQRPILSISFSDFAADTQESRSCSTSTSTSDPGTGPTAHLPLPLAFLCVDPICLTHWQWEHGTWKQCPKQLRCVEIRHERLVGASIGASGRRGLLTSSLGGVPPMCLARAYSKDNVLCVIRPTPEMVVPDAEYASSRYQKLASRVPLSSLVTTQASPTAGLTSPTPPLPSSNWGPGSAPASVPPSAPSSASPSATASAPCPRRVRVDSFSSTSTTSSTVPPPSSRVDMLTESAVDDARGIICLASIRGAVWISDYGGALDTM</sequence>
<keyword evidence="1 3" id="KW-0853">WD repeat</keyword>
<evidence type="ECO:0000313" key="6">
    <source>
        <dbReference type="Proteomes" id="UP000008837"/>
    </source>
</evidence>
<dbReference type="InterPro" id="IPR001680">
    <property type="entry name" value="WD40_rpt"/>
</dbReference>
<evidence type="ECO:0000256" key="4">
    <source>
        <dbReference type="SAM" id="MobiDB-lite"/>
    </source>
</evidence>
<feature type="compositionally biased region" description="Low complexity" evidence="4">
    <location>
        <begin position="471"/>
        <end position="482"/>
    </location>
</feature>
<dbReference type="InterPro" id="IPR036322">
    <property type="entry name" value="WD40_repeat_dom_sf"/>
</dbReference>
<feature type="compositionally biased region" description="Low complexity" evidence="4">
    <location>
        <begin position="451"/>
        <end position="466"/>
    </location>
</feature>
<name>A8PRB7_MALGO</name>
<feature type="region of interest" description="Disordered" evidence="4">
    <location>
        <begin position="419"/>
        <end position="466"/>
    </location>
</feature>
<dbReference type="PROSITE" id="PS50082">
    <property type="entry name" value="WD_REPEATS_2"/>
    <property type="match status" value="1"/>
</dbReference>